<evidence type="ECO:0000313" key="13">
    <source>
        <dbReference type="EMBL" id="MBR0600567.1"/>
    </source>
</evidence>
<evidence type="ECO:0000256" key="4">
    <source>
        <dbReference type="ARBA" id="ARBA00022679"/>
    </source>
</evidence>
<dbReference type="CDD" id="cd01672">
    <property type="entry name" value="TMPK"/>
    <property type="match status" value="1"/>
</dbReference>
<keyword evidence="6 11" id="KW-0547">Nucleotide-binding</keyword>
<evidence type="ECO:0000256" key="9">
    <source>
        <dbReference type="ARBA" id="ARBA00048743"/>
    </source>
</evidence>
<dbReference type="SUPFAM" id="SSF52540">
    <property type="entry name" value="P-loop containing nucleoside triphosphate hydrolases"/>
    <property type="match status" value="1"/>
</dbReference>
<evidence type="ECO:0000256" key="8">
    <source>
        <dbReference type="ARBA" id="ARBA00022840"/>
    </source>
</evidence>
<evidence type="ECO:0000256" key="10">
    <source>
        <dbReference type="ARBA" id="ARBA00057735"/>
    </source>
</evidence>
<reference evidence="13" key="2">
    <citation type="submission" date="2021-04" db="EMBL/GenBank/DDBJ databases">
        <authorList>
            <person name="Liu J."/>
        </authorList>
    </citation>
    <scope>NUCLEOTIDE SEQUENCE</scope>
    <source>
        <strain evidence="13">BAD-6</strain>
    </source>
</reference>
<comment type="caution">
    <text evidence="13">The sequence shown here is derived from an EMBL/GenBank/DDBJ whole genome shotgun (WGS) entry which is preliminary data.</text>
</comment>
<dbReference type="GO" id="GO:0005524">
    <property type="term" value="F:ATP binding"/>
    <property type="evidence" value="ECO:0007669"/>
    <property type="project" value="UniProtKB-UniRule"/>
</dbReference>
<dbReference type="RefSeq" id="WP_227020648.1">
    <property type="nucleotide sequence ID" value="NZ_JAGSND010000034.1"/>
</dbReference>
<evidence type="ECO:0000256" key="2">
    <source>
        <dbReference type="ARBA" id="ARBA00012980"/>
    </source>
</evidence>
<dbReference type="EC" id="2.7.4.9" evidence="2 11"/>
<dbReference type="NCBIfam" id="TIGR00041">
    <property type="entry name" value="DTMP_kinase"/>
    <property type="match status" value="1"/>
</dbReference>
<dbReference type="AlphaFoldDB" id="A0A8J7W437"/>
<dbReference type="GO" id="GO:0006227">
    <property type="term" value="P:dUDP biosynthetic process"/>
    <property type="evidence" value="ECO:0007669"/>
    <property type="project" value="TreeGrafter"/>
</dbReference>
<evidence type="ECO:0000256" key="1">
    <source>
        <dbReference type="ARBA" id="ARBA00009776"/>
    </source>
</evidence>
<dbReference type="PANTHER" id="PTHR10344">
    <property type="entry name" value="THYMIDYLATE KINASE"/>
    <property type="match status" value="1"/>
</dbReference>
<feature type="domain" description="Thymidylate kinase-like" evidence="12">
    <location>
        <begin position="9"/>
        <end position="196"/>
    </location>
</feature>
<dbReference type="Pfam" id="PF02223">
    <property type="entry name" value="Thymidylate_kin"/>
    <property type="match status" value="1"/>
</dbReference>
<sequence length="205" mass="23270">MSKGLFITFEGPDGSGKTTQIEMLKKFLAEKGYEAILTREPGGTAISEKIREIILDKNNMEMDYRTEALLYAASRAQHVAEVIKPAVESGKTVICDRFMDSSIVYQGFGRKLGDDVRIINEFAVQGILPDITFLLKVDPEIGKHRIKAEEQDRLELEKLEYHMEVFQAYQNLEKQNPNRIIGIDASGTIHEISEKIKAHMERIIL</sequence>
<dbReference type="InterPro" id="IPR039430">
    <property type="entry name" value="Thymidylate_kin-like_dom"/>
</dbReference>
<evidence type="ECO:0000313" key="14">
    <source>
        <dbReference type="Proteomes" id="UP000675664"/>
    </source>
</evidence>
<dbReference type="PANTHER" id="PTHR10344:SF4">
    <property type="entry name" value="UMP-CMP KINASE 2, MITOCHONDRIAL"/>
    <property type="match status" value="1"/>
</dbReference>
<dbReference type="FunFam" id="3.40.50.300:FF:000225">
    <property type="entry name" value="Thymidylate kinase"/>
    <property type="match status" value="1"/>
</dbReference>
<dbReference type="InterPro" id="IPR018095">
    <property type="entry name" value="Thymidylate_kin_CS"/>
</dbReference>
<dbReference type="Proteomes" id="UP000675664">
    <property type="component" value="Unassembled WGS sequence"/>
</dbReference>
<dbReference type="GO" id="GO:0006233">
    <property type="term" value="P:dTDP biosynthetic process"/>
    <property type="evidence" value="ECO:0007669"/>
    <property type="project" value="InterPro"/>
</dbReference>
<dbReference type="GO" id="GO:0005829">
    <property type="term" value="C:cytosol"/>
    <property type="evidence" value="ECO:0007669"/>
    <property type="project" value="TreeGrafter"/>
</dbReference>
<gene>
    <name evidence="11" type="primary">tmk</name>
    <name evidence="13" type="ORF">KCX82_22105</name>
</gene>
<evidence type="ECO:0000256" key="11">
    <source>
        <dbReference type="HAMAP-Rule" id="MF_00165"/>
    </source>
</evidence>
<organism evidence="13 14">
    <name type="scientific">Sinanaerobacter chloroacetimidivorans</name>
    <dbReference type="NCBI Taxonomy" id="2818044"/>
    <lineage>
        <taxon>Bacteria</taxon>
        <taxon>Bacillati</taxon>
        <taxon>Bacillota</taxon>
        <taxon>Clostridia</taxon>
        <taxon>Peptostreptococcales</taxon>
        <taxon>Anaerovoracaceae</taxon>
        <taxon>Sinanaerobacter</taxon>
    </lineage>
</organism>
<evidence type="ECO:0000259" key="12">
    <source>
        <dbReference type="Pfam" id="PF02223"/>
    </source>
</evidence>
<accession>A0A8J7W437</accession>
<keyword evidence="7 11" id="KW-0418">Kinase</keyword>
<evidence type="ECO:0000256" key="3">
    <source>
        <dbReference type="ARBA" id="ARBA00017144"/>
    </source>
</evidence>
<feature type="binding site" evidence="11">
    <location>
        <begin position="11"/>
        <end position="18"/>
    </location>
    <ligand>
        <name>ATP</name>
        <dbReference type="ChEBI" id="CHEBI:30616"/>
    </ligand>
</feature>
<dbReference type="InterPro" id="IPR018094">
    <property type="entry name" value="Thymidylate_kinase"/>
</dbReference>
<dbReference type="EMBL" id="JAGSND010000034">
    <property type="protein sequence ID" value="MBR0600567.1"/>
    <property type="molecule type" value="Genomic_DNA"/>
</dbReference>
<keyword evidence="8 11" id="KW-0067">ATP-binding</keyword>
<keyword evidence="4 11" id="KW-0808">Transferase</keyword>
<dbReference type="Gene3D" id="3.40.50.300">
    <property type="entry name" value="P-loop containing nucleotide triphosphate hydrolases"/>
    <property type="match status" value="1"/>
</dbReference>
<evidence type="ECO:0000256" key="7">
    <source>
        <dbReference type="ARBA" id="ARBA00022777"/>
    </source>
</evidence>
<reference evidence="13" key="1">
    <citation type="submission" date="2021-04" db="EMBL/GenBank/DDBJ databases">
        <title>Sinoanaerobacter chloroacetimidivorans sp. nov., an obligate anaerobic bacterium isolated from anaerobic sludge.</title>
        <authorList>
            <person name="Bao Y."/>
        </authorList>
    </citation>
    <scope>NUCLEOTIDE SEQUENCE</scope>
    <source>
        <strain evidence="13">BAD-6</strain>
    </source>
</reference>
<dbReference type="InterPro" id="IPR027417">
    <property type="entry name" value="P-loop_NTPase"/>
</dbReference>
<name>A0A8J7W437_9FIRM</name>
<dbReference type="HAMAP" id="MF_00165">
    <property type="entry name" value="Thymidylate_kinase"/>
    <property type="match status" value="1"/>
</dbReference>
<dbReference type="GO" id="GO:0006235">
    <property type="term" value="P:dTTP biosynthetic process"/>
    <property type="evidence" value="ECO:0007669"/>
    <property type="project" value="UniProtKB-UniRule"/>
</dbReference>
<evidence type="ECO:0000256" key="5">
    <source>
        <dbReference type="ARBA" id="ARBA00022727"/>
    </source>
</evidence>
<comment type="function">
    <text evidence="10 11">Phosphorylation of dTMP to form dTDP in both de novo and salvage pathways of dTTP synthesis.</text>
</comment>
<comment type="catalytic activity">
    <reaction evidence="9 11">
        <text>dTMP + ATP = dTDP + ADP</text>
        <dbReference type="Rhea" id="RHEA:13517"/>
        <dbReference type="ChEBI" id="CHEBI:30616"/>
        <dbReference type="ChEBI" id="CHEBI:58369"/>
        <dbReference type="ChEBI" id="CHEBI:63528"/>
        <dbReference type="ChEBI" id="CHEBI:456216"/>
        <dbReference type="EC" id="2.7.4.9"/>
    </reaction>
</comment>
<evidence type="ECO:0000256" key="6">
    <source>
        <dbReference type="ARBA" id="ARBA00022741"/>
    </source>
</evidence>
<protein>
    <recommendedName>
        <fullName evidence="3 11">Thymidylate kinase</fullName>
        <ecNumber evidence="2 11">2.7.4.9</ecNumber>
    </recommendedName>
    <alternativeName>
        <fullName evidence="11">dTMP kinase</fullName>
    </alternativeName>
</protein>
<keyword evidence="5 11" id="KW-0545">Nucleotide biosynthesis</keyword>
<dbReference type="GO" id="GO:0004798">
    <property type="term" value="F:dTMP kinase activity"/>
    <property type="evidence" value="ECO:0007669"/>
    <property type="project" value="UniProtKB-UniRule"/>
</dbReference>
<keyword evidence="14" id="KW-1185">Reference proteome</keyword>
<proteinExistence type="inferred from homology"/>
<comment type="similarity">
    <text evidence="1 11">Belongs to the thymidylate kinase family.</text>
</comment>
<dbReference type="PROSITE" id="PS01331">
    <property type="entry name" value="THYMIDYLATE_KINASE"/>
    <property type="match status" value="1"/>
</dbReference>